<dbReference type="KEGG" id="aade:C3B56_00303"/>
<feature type="transmembrane region" description="Helical" evidence="9">
    <location>
        <begin position="281"/>
        <end position="307"/>
    </location>
</feature>
<keyword evidence="7 9" id="KW-1133">Transmembrane helix</keyword>
<keyword evidence="4" id="KW-1003">Cell membrane</keyword>
<feature type="transmembrane region" description="Helical" evidence="9">
    <location>
        <begin position="339"/>
        <end position="360"/>
    </location>
</feature>
<dbReference type="NCBIfam" id="TIGR00796">
    <property type="entry name" value="livcs"/>
    <property type="match status" value="1"/>
</dbReference>
<dbReference type="RefSeq" id="WP_126071660.1">
    <property type="nucleotide sequence ID" value="NZ_CP026513.1"/>
</dbReference>
<feature type="transmembrane region" description="Helical" evidence="9">
    <location>
        <begin position="76"/>
        <end position="99"/>
    </location>
</feature>
<comment type="subcellular location">
    <subcellularLocation>
        <location evidence="9">Cell inner membrane</location>
        <topology evidence="9">Multi-pass membrane protein</topology>
    </subcellularLocation>
    <subcellularLocation>
        <location evidence="1">Cell membrane</location>
        <topology evidence="1">Multi-pass membrane protein</topology>
    </subcellularLocation>
</comment>
<keyword evidence="6 9" id="KW-0029">Amino-acid transport</keyword>
<evidence type="ECO:0000256" key="4">
    <source>
        <dbReference type="ARBA" id="ARBA00022475"/>
    </source>
</evidence>
<organism evidence="10 11">
    <name type="scientific">Candidatus Annandia adelgestsuga</name>
    <dbReference type="NCBI Taxonomy" id="1302411"/>
    <lineage>
        <taxon>Bacteria</taxon>
        <taxon>Pseudomonadati</taxon>
        <taxon>Pseudomonadota</taxon>
        <taxon>Gammaproteobacteria</taxon>
        <taxon>Enterobacterales</taxon>
        <taxon>Enterobacteriaceae</taxon>
        <taxon>Candidatus Annandia</taxon>
    </lineage>
</organism>
<proteinExistence type="inferred from homology"/>
<feature type="transmembrane region" description="Helical" evidence="9">
    <location>
        <begin position="367"/>
        <end position="386"/>
    </location>
</feature>
<accession>A0A3Q9CKY7</accession>
<dbReference type="PANTHER" id="PTHR30588">
    <property type="entry name" value="BRANCHED-CHAIN AMINO ACID TRANSPORT SYSTEM 2 CARRIER PROTEIN"/>
    <property type="match status" value="1"/>
</dbReference>
<keyword evidence="11" id="KW-1185">Reference proteome</keyword>
<evidence type="ECO:0000313" key="11">
    <source>
        <dbReference type="Proteomes" id="UP000274458"/>
    </source>
</evidence>
<evidence type="ECO:0000256" key="8">
    <source>
        <dbReference type="ARBA" id="ARBA00023136"/>
    </source>
</evidence>
<dbReference type="PANTHER" id="PTHR30588:SF0">
    <property type="entry name" value="BRANCHED-CHAIN AMINO ACID PERMEASE BRNQ"/>
    <property type="match status" value="1"/>
</dbReference>
<dbReference type="AlphaFoldDB" id="A0A3Q9CKY7"/>
<evidence type="ECO:0000256" key="9">
    <source>
        <dbReference type="RuleBase" id="RU362122"/>
    </source>
</evidence>
<feature type="transmembrane region" description="Helical" evidence="9">
    <location>
        <begin position="406"/>
        <end position="425"/>
    </location>
</feature>
<dbReference type="GO" id="GO:0015820">
    <property type="term" value="P:L-leucine transport"/>
    <property type="evidence" value="ECO:0007669"/>
    <property type="project" value="TreeGrafter"/>
</dbReference>
<evidence type="ECO:0000256" key="5">
    <source>
        <dbReference type="ARBA" id="ARBA00022692"/>
    </source>
</evidence>
<feature type="transmembrane region" description="Helical" evidence="9">
    <location>
        <begin position="119"/>
        <end position="139"/>
    </location>
</feature>
<feature type="transmembrane region" description="Helical" evidence="9">
    <location>
        <begin position="314"/>
        <end position="333"/>
    </location>
</feature>
<evidence type="ECO:0000256" key="1">
    <source>
        <dbReference type="ARBA" id="ARBA00004651"/>
    </source>
</evidence>
<dbReference type="OrthoDB" id="9783920at2"/>
<dbReference type="GO" id="GO:0015188">
    <property type="term" value="F:L-isoleucine transmembrane transporter activity"/>
    <property type="evidence" value="ECO:0007669"/>
    <property type="project" value="TreeGrafter"/>
</dbReference>
<feature type="transmembrane region" description="Helical" evidence="9">
    <location>
        <begin position="12"/>
        <end position="29"/>
    </location>
</feature>
<evidence type="ECO:0000256" key="6">
    <source>
        <dbReference type="ARBA" id="ARBA00022970"/>
    </source>
</evidence>
<evidence type="ECO:0000256" key="3">
    <source>
        <dbReference type="ARBA" id="ARBA00022448"/>
    </source>
</evidence>
<dbReference type="GO" id="GO:0015190">
    <property type="term" value="F:L-leucine transmembrane transporter activity"/>
    <property type="evidence" value="ECO:0007669"/>
    <property type="project" value="TreeGrafter"/>
</dbReference>
<gene>
    <name evidence="10" type="primary">brnQ</name>
    <name evidence="10" type="ORF">C3B56_00303</name>
</gene>
<dbReference type="Proteomes" id="UP000274458">
    <property type="component" value="Chromosome"/>
</dbReference>
<evidence type="ECO:0000313" key="10">
    <source>
        <dbReference type="EMBL" id="AZP36386.1"/>
    </source>
</evidence>
<dbReference type="EMBL" id="CP026513">
    <property type="protein sequence ID" value="AZP36386.1"/>
    <property type="molecule type" value="Genomic_DNA"/>
</dbReference>
<evidence type="ECO:0000256" key="2">
    <source>
        <dbReference type="ARBA" id="ARBA00008540"/>
    </source>
</evidence>
<feature type="transmembrane region" description="Helical" evidence="9">
    <location>
        <begin position="189"/>
        <end position="212"/>
    </location>
</feature>
<dbReference type="GO" id="GO:0005304">
    <property type="term" value="F:L-valine transmembrane transporter activity"/>
    <property type="evidence" value="ECO:0007669"/>
    <property type="project" value="TreeGrafter"/>
</dbReference>
<keyword evidence="5 9" id="KW-0812">Transmembrane</keyword>
<name>A0A3Q9CKY7_9ENTR</name>
<feature type="transmembrane region" description="Helical" evidence="9">
    <location>
        <begin position="224"/>
        <end position="244"/>
    </location>
</feature>
<feature type="transmembrane region" description="Helical" evidence="9">
    <location>
        <begin position="146"/>
        <end position="169"/>
    </location>
</feature>
<dbReference type="GO" id="GO:0015818">
    <property type="term" value="P:isoleucine transport"/>
    <property type="evidence" value="ECO:0007669"/>
    <property type="project" value="TreeGrafter"/>
</dbReference>
<comment type="function">
    <text evidence="9">Component of the transport system for branched-chain amino acids.</text>
</comment>
<keyword evidence="3 9" id="KW-0813">Transport</keyword>
<evidence type="ECO:0000256" key="7">
    <source>
        <dbReference type="ARBA" id="ARBA00022989"/>
    </source>
</evidence>
<dbReference type="InterPro" id="IPR004685">
    <property type="entry name" value="Brnchd-chn_aa_trnsp_Livcs"/>
</dbReference>
<keyword evidence="8 9" id="KW-0472">Membrane</keyword>
<feature type="transmembrane region" description="Helical" evidence="9">
    <location>
        <begin position="41"/>
        <end position="64"/>
    </location>
</feature>
<dbReference type="Pfam" id="PF05525">
    <property type="entry name" value="Branch_AA_trans"/>
    <property type="match status" value="1"/>
</dbReference>
<protein>
    <recommendedName>
        <fullName evidence="9">Branched-chain amino acid transport system carrier protein</fullName>
    </recommendedName>
</protein>
<reference evidence="10 11" key="1">
    <citation type="journal article" date="2018" name="Genome Biol. Evol.">
        <title>Partnering With a Pest: Genomes of Hemlock Woolly Adelgid Symbionts Reveal Atypical Nutritional Provisioning Patterns in Dual-Obligate Bacteria.</title>
        <authorList>
            <person name="Weglarz K.M."/>
            <person name="Havill N.P."/>
            <person name="Burke G.R."/>
            <person name="von Dohlen C.D."/>
        </authorList>
    </citation>
    <scope>NUCLEOTIDE SEQUENCE [LARGE SCALE GENOMIC DNA]</scope>
    <source>
        <strain evidence="10">ENA</strain>
    </source>
</reference>
<sequence length="439" mass="49375">MKNNLLYKDIIAISFMNFALFVGAGNIIFPPMVGLQSGKLVWYAAIGFLITATILPTISIIALAQKGGSINKLISPIGKFMGIILITICYLSVGPFFAIPRTATVSFEINILPFTGNSNIYLFIYSIIYFLIINIISLYPGKLLNTIGYFLAPLKTIALLILSLSIIFYQSGKITNTINICKNSAFSNGIINGYLTMDTLGSLMFGNIIINALKSKGIKKIKKLVYYTIITSFISGLCIIFVYLNLFKLGSTSNLIINQKTNGIEILSIYVNNTFGIFGNFFLSFLIFITCIVTSIGLTCSCAEFFYKYLPISYNKIVYIIIIISILITNIGLDKLIKFFIPILTIICPPCMVLIIMSFLSNLFYKTNIIFITVITSLFFSFIDVIQKNNLIKIISLNLPLNKQELSWVTPTIFIFFISILYYYFNVIKKIFFNIKIFF</sequence>
<dbReference type="GO" id="GO:0005886">
    <property type="term" value="C:plasma membrane"/>
    <property type="evidence" value="ECO:0007669"/>
    <property type="project" value="UniProtKB-SubCell"/>
</dbReference>
<comment type="similarity">
    <text evidence="2 9">Belongs to the branched chain amino acid transporter family.</text>
</comment>